<organism evidence="7 8">
    <name type="scientific">Granulicatella adiacens ATCC 49175</name>
    <dbReference type="NCBI Taxonomy" id="638301"/>
    <lineage>
        <taxon>Bacteria</taxon>
        <taxon>Bacillati</taxon>
        <taxon>Bacillota</taxon>
        <taxon>Bacilli</taxon>
        <taxon>Lactobacillales</taxon>
        <taxon>Carnobacteriaceae</taxon>
        <taxon>Granulicatella</taxon>
    </lineage>
</organism>
<evidence type="ECO:0000259" key="6">
    <source>
        <dbReference type="PROSITE" id="PS51462"/>
    </source>
</evidence>
<evidence type="ECO:0000256" key="3">
    <source>
        <dbReference type="ARBA" id="ARBA00022723"/>
    </source>
</evidence>
<reference evidence="7 8" key="1">
    <citation type="submission" date="2009-08" db="EMBL/GenBank/DDBJ databases">
        <authorList>
            <person name="Muzny D."/>
            <person name="Qin X."/>
            <person name="Deng J."/>
            <person name="Jiang H."/>
            <person name="Liu Y."/>
            <person name="Qu J."/>
            <person name="Song X.-Z."/>
            <person name="Zhang L."/>
            <person name="Thornton R."/>
            <person name="Coyle M."/>
            <person name="Francisco L."/>
            <person name="Jackson L."/>
            <person name="Javaid M."/>
            <person name="Korchina V."/>
            <person name="Kovar C."/>
            <person name="Mata R."/>
            <person name="Mathew T."/>
            <person name="Ngo R."/>
            <person name="Nguyen L."/>
            <person name="Nguyen N."/>
            <person name="Okwuonu G."/>
            <person name="Ongeri F."/>
            <person name="Pham C."/>
            <person name="Simmons D."/>
            <person name="Wilczek-Boney K."/>
            <person name="Hale W."/>
            <person name="Jakkamsetti A."/>
            <person name="Pham P."/>
            <person name="Ruth R."/>
            <person name="San Lucas F."/>
            <person name="Warren J."/>
            <person name="Zhang J."/>
            <person name="Zhao Z."/>
            <person name="Zhou C."/>
            <person name="Zhu D."/>
            <person name="Lee S."/>
            <person name="Bess C."/>
            <person name="Blankenburg K."/>
            <person name="Forbes L."/>
            <person name="Fu Q."/>
            <person name="Gubbala S."/>
            <person name="Hirani K."/>
            <person name="Jayaseelan J.C."/>
            <person name="Lara F."/>
            <person name="Munidasa M."/>
            <person name="Palculict T."/>
            <person name="Patil S."/>
            <person name="Pu L.-L."/>
            <person name="Saada N."/>
            <person name="Tang L."/>
            <person name="Weissenberger G."/>
            <person name="Zhu Y."/>
            <person name="Hemphill L."/>
            <person name="Shang Y."/>
            <person name="Youmans B."/>
            <person name="Ayvaz T."/>
            <person name="Ross M."/>
            <person name="Santibanez J."/>
            <person name="Aqrawi P."/>
            <person name="Gross S."/>
            <person name="Joshi V."/>
            <person name="Fowler G."/>
            <person name="Nazareth L."/>
            <person name="Reid J."/>
            <person name="Worley K."/>
            <person name="Petrosino J."/>
            <person name="Highlander S."/>
            <person name="Gibbs R."/>
        </authorList>
    </citation>
    <scope>NUCLEOTIDE SEQUENCE [LARGE SCALE GENOMIC DNA]</scope>
    <source>
        <strain evidence="7 8">ATCC 49175</strain>
    </source>
</reference>
<dbReference type="InterPro" id="IPR000086">
    <property type="entry name" value="NUDIX_hydrolase_dom"/>
</dbReference>
<dbReference type="PANTHER" id="PTHR43758:SF2">
    <property type="entry name" value="OXIDIZED PURINE NUCLEOSIDE TRIPHOSPHATE HYDROLASE"/>
    <property type="match status" value="1"/>
</dbReference>
<dbReference type="HOGENOM" id="CLU_037162_11_2_9"/>
<evidence type="ECO:0000256" key="5">
    <source>
        <dbReference type="ARBA" id="ARBA00022842"/>
    </source>
</evidence>
<evidence type="ECO:0000256" key="4">
    <source>
        <dbReference type="ARBA" id="ARBA00022801"/>
    </source>
</evidence>
<comment type="caution">
    <text evidence="7">The sequence shown here is derived from an EMBL/GenBank/DDBJ whole genome shotgun (WGS) entry which is preliminary data.</text>
</comment>
<accession>C8NIR0</accession>
<dbReference type="InterPro" id="IPR003562">
    <property type="entry name" value="Mutator_MutX_prot"/>
</dbReference>
<dbReference type="eggNOG" id="COG1051">
    <property type="taxonomic scope" value="Bacteria"/>
</dbReference>
<dbReference type="Proteomes" id="UP000005926">
    <property type="component" value="Unassembled WGS sequence"/>
</dbReference>
<dbReference type="PROSITE" id="PS51462">
    <property type="entry name" value="NUDIX"/>
    <property type="match status" value="1"/>
</dbReference>
<dbReference type="InterPro" id="IPR015797">
    <property type="entry name" value="NUDIX_hydrolase-like_dom_sf"/>
</dbReference>
<comment type="cofactor">
    <cofactor evidence="1">
        <name>Mg(2+)</name>
        <dbReference type="ChEBI" id="CHEBI:18420"/>
    </cofactor>
</comment>
<dbReference type="SUPFAM" id="SSF55811">
    <property type="entry name" value="Nudix"/>
    <property type="match status" value="1"/>
</dbReference>
<keyword evidence="3" id="KW-0479">Metal-binding</keyword>
<comment type="similarity">
    <text evidence="2">Belongs to the Nudix hydrolase family.</text>
</comment>
<dbReference type="AlphaFoldDB" id="C8NIR0"/>
<feature type="domain" description="Nudix hydrolase" evidence="6">
    <location>
        <begin position="1"/>
        <end position="130"/>
    </location>
</feature>
<dbReference type="CDD" id="cd18886">
    <property type="entry name" value="NUDIX_MutT_Nudt1"/>
    <property type="match status" value="1"/>
</dbReference>
<dbReference type="GO" id="GO:0008413">
    <property type="term" value="F:8-oxo-7,8-dihydroguanosine triphosphate pyrophosphatase activity"/>
    <property type="evidence" value="ECO:0007669"/>
    <property type="project" value="InterPro"/>
</dbReference>
<evidence type="ECO:0000256" key="2">
    <source>
        <dbReference type="ARBA" id="ARBA00005582"/>
    </source>
</evidence>
<dbReference type="PANTHER" id="PTHR43758">
    <property type="entry name" value="7,8-DIHYDRO-8-OXOGUANINE TRIPHOSPHATASE"/>
    <property type="match status" value="1"/>
</dbReference>
<dbReference type="EMBL" id="ACKZ01000029">
    <property type="protein sequence ID" value="EEW36457.1"/>
    <property type="molecule type" value="Genomic_DNA"/>
</dbReference>
<gene>
    <name evidence="7" type="primary">mutX</name>
    <name evidence="7" type="ORF">HMPREF0444_1805</name>
</gene>
<keyword evidence="8" id="KW-1185">Reference proteome</keyword>
<dbReference type="GO" id="GO:0005737">
    <property type="term" value="C:cytoplasm"/>
    <property type="evidence" value="ECO:0007669"/>
    <property type="project" value="TreeGrafter"/>
</dbReference>
<evidence type="ECO:0000313" key="8">
    <source>
        <dbReference type="Proteomes" id="UP000005926"/>
    </source>
</evidence>
<dbReference type="STRING" id="638301.HMPREF0444_1805"/>
<keyword evidence="4 7" id="KW-0378">Hydrolase</keyword>
<evidence type="ECO:0000256" key="1">
    <source>
        <dbReference type="ARBA" id="ARBA00001946"/>
    </source>
</evidence>
<dbReference type="PROSITE" id="PS00893">
    <property type="entry name" value="NUDIX_BOX"/>
    <property type="match status" value="1"/>
</dbReference>
<protein>
    <submittedName>
        <fullName evidence="7">Mutator MutT protein</fullName>
        <ecNumber evidence="7">3.6.1.-</ecNumber>
    </submittedName>
</protein>
<dbReference type="Gene3D" id="3.90.79.10">
    <property type="entry name" value="Nucleoside Triphosphate Pyrophosphohydrolase"/>
    <property type="match status" value="1"/>
</dbReference>
<name>C8NIR0_9LACT</name>
<evidence type="ECO:0000313" key="7">
    <source>
        <dbReference type="EMBL" id="EEW36457.1"/>
    </source>
</evidence>
<keyword evidence="5" id="KW-0460">Magnesium</keyword>
<dbReference type="InterPro" id="IPR020084">
    <property type="entry name" value="NUDIX_hydrolase_CS"/>
</dbReference>
<dbReference type="Pfam" id="PF00293">
    <property type="entry name" value="NUDIX"/>
    <property type="match status" value="1"/>
</dbReference>
<dbReference type="GeneID" id="78412436"/>
<sequence length="158" mass="18252">MTKLATICYIDNGKEFLLLLRNKKPNDVHEGKYIGVGGKLEAAETPEECAVREIFEETGLTATKMEMKGIITFPEFTPGHDWYTYVFRVTEFSGELIDSPEGTLEWVPYDEVLQKPSWEGDRIFLEWILGNEPFFSAKFNYEAGEYVSHNVEFYGERK</sequence>
<dbReference type="EC" id="3.6.1.-" evidence="7"/>
<dbReference type="GO" id="GO:0046872">
    <property type="term" value="F:metal ion binding"/>
    <property type="evidence" value="ECO:0007669"/>
    <property type="project" value="UniProtKB-KW"/>
</dbReference>
<dbReference type="GO" id="GO:0006281">
    <property type="term" value="P:DNA repair"/>
    <property type="evidence" value="ECO:0007669"/>
    <property type="project" value="InterPro"/>
</dbReference>
<dbReference type="RefSeq" id="WP_005606424.1">
    <property type="nucleotide sequence ID" value="NZ_CP102283.1"/>
</dbReference>
<proteinExistence type="inferred from homology"/>
<dbReference type="PRINTS" id="PR01402">
    <property type="entry name" value="MUTATORMUTX"/>
</dbReference>